<evidence type="ECO:0000313" key="1">
    <source>
        <dbReference type="EMBL" id="OAV62971.1"/>
    </source>
</evidence>
<dbReference type="Proteomes" id="UP000078292">
    <property type="component" value="Unassembled WGS sequence"/>
</dbReference>
<dbReference type="STRING" id="1837282.A6F49_04005"/>
<name>A0A1B7M312_9MICC</name>
<evidence type="ECO:0000313" key="2">
    <source>
        <dbReference type="Proteomes" id="UP000078292"/>
    </source>
</evidence>
<protein>
    <submittedName>
        <fullName evidence="1">Uncharacterized protein</fullName>
    </submittedName>
</protein>
<gene>
    <name evidence="1" type="ORF">A6F49_04005</name>
</gene>
<keyword evidence="2" id="KW-1185">Reference proteome</keyword>
<reference evidence="1 2" key="1">
    <citation type="submission" date="2016-04" db="EMBL/GenBank/DDBJ databases">
        <title>First whole genome shotgun sequence of the bacterium Enteractinococcus sp. strain UASWS1574.</title>
        <authorList>
            <person name="Crovadore J."/>
            <person name="Chablais R."/>
            <person name="Lefort F."/>
        </authorList>
    </citation>
    <scope>NUCLEOTIDE SEQUENCE [LARGE SCALE GENOMIC DNA]</scope>
    <source>
        <strain evidence="1 2">UASWS1574</strain>
    </source>
</reference>
<dbReference type="AlphaFoldDB" id="A0A1B7M312"/>
<sequence>MRTAVALFGAYVVSQAYIAALLRPLGRDVLRVQTTGDPDEFCRIMTGWSPEQRLQYRKHLLPDTLHPLLYASALAAAGIAGHEPSTPRWVRIVAVAAPAASAVCDLSENALHARFVNHPHRVTREAARASTLLTRTKWVLACGTAGALITRTLRKRRSAR</sequence>
<proteinExistence type="predicted"/>
<accession>A0A1B7M312</accession>
<comment type="caution">
    <text evidence="1">The sequence shown here is derived from an EMBL/GenBank/DDBJ whole genome shotgun (WGS) entry which is preliminary data.</text>
</comment>
<organism evidence="1 2">
    <name type="scientific">Enteractinococcus helveticum</name>
    <dbReference type="NCBI Taxonomy" id="1837282"/>
    <lineage>
        <taxon>Bacteria</taxon>
        <taxon>Bacillati</taxon>
        <taxon>Actinomycetota</taxon>
        <taxon>Actinomycetes</taxon>
        <taxon>Micrococcales</taxon>
        <taxon>Micrococcaceae</taxon>
    </lineage>
</organism>
<dbReference type="EMBL" id="LXEY01000006">
    <property type="protein sequence ID" value="OAV62971.1"/>
    <property type="molecule type" value="Genomic_DNA"/>
</dbReference>